<dbReference type="PANTHER" id="PTHR31332:SF0">
    <property type="entry name" value="7-HYDROXYMETHYL CHLOROPHYLL A REDUCTASE, CHLOROPLASTIC"/>
    <property type="match status" value="1"/>
</dbReference>
<name>A0ABY5ZNP5_9BACT</name>
<feature type="domain" description="4Fe-4S ferredoxin-type" evidence="4">
    <location>
        <begin position="9"/>
        <end position="39"/>
    </location>
</feature>
<reference evidence="5" key="1">
    <citation type="journal article" date="2022" name="Environ. Microbiol.">
        <title>Geoalkalibacter halelectricus SAP #1 sp. nov. possessing extracellular electron transfer and mineral#reducing capabilities from a haloalkaline environment.</title>
        <authorList>
            <person name="Yadav S."/>
            <person name="Singh R."/>
            <person name="Sundharam S.S."/>
            <person name="Chaudhary S."/>
            <person name="Krishnamurthi S."/>
            <person name="Patil S.A."/>
        </authorList>
    </citation>
    <scope>NUCLEOTIDE SEQUENCE</scope>
    <source>
        <strain evidence="5">SAP-1</strain>
    </source>
</reference>
<organism evidence="5 6">
    <name type="scientific">Geoalkalibacter halelectricus</name>
    <dbReference type="NCBI Taxonomy" id="2847045"/>
    <lineage>
        <taxon>Bacteria</taxon>
        <taxon>Pseudomonadati</taxon>
        <taxon>Thermodesulfobacteriota</taxon>
        <taxon>Desulfuromonadia</taxon>
        <taxon>Desulfuromonadales</taxon>
        <taxon>Geoalkalibacteraceae</taxon>
        <taxon>Geoalkalibacter</taxon>
    </lineage>
</organism>
<dbReference type="Pfam" id="PF04432">
    <property type="entry name" value="FrhB_FdhB_C"/>
    <property type="match status" value="1"/>
</dbReference>
<sequence length="436" mass="47980">MRQAVDKCDISTVTEQYLCNSCGACQVSCPHEAIHFRESPGGYLFPQIDRGKCTLCGLCYQVCPGAGFGSTLCEQLPKDPFVGEILSCEVGRATDEVIFANGQSGGVATALLKSLFDAGKIETALVATMRKGLPPRGDVLVVRNSTELIQAQKSKYTPIPLLRALREVQAAKGPVALVGLPCHLHGLHNLLDTSPALARMHILKVGLICERIMLSTGIDFMARKTTSGKVENFTFKDKKHDCYPGNPVVYKMGGGHVVLDASLRMTIKDFFTPARCRLCFDKLNVFADVVCGDPHGIEGVDRQKGETLIVGRTQRGRAFIEQAKINGAVELRPVCAESAVSGQGIEKKRREWAAYMTAWDGMGRCVPNYPFEYKNQTGVIEYQRRLEHALRVDGYDSPNDLMKAADRWLAKQKFRKLSALPFKALRAVARKVLKRG</sequence>
<dbReference type="Gene3D" id="3.30.70.20">
    <property type="match status" value="1"/>
</dbReference>
<evidence type="ECO:0000313" key="6">
    <source>
        <dbReference type="Proteomes" id="UP001060414"/>
    </source>
</evidence>
<dbReference type="EMBL" id="CP092109">
    <property type="protein sequence ID" value="UWZ79582.1"/>
    <property type="molecule type" value="Genomic_DNA"/>
</dbReference>
<evidence type="ECO:0000256" key="3">
    <source>
        <dbReference type="ARBA" id="ARBA00023014"/>
    </source>
</evidence>
<keyword evidence="2" id="KW-0408">Iron</keyword>
<evidence type="ECO:0000259" key="4">
    <source>
        <dbReference type="PROSITE" id="PS51379"/>
    </source>
</evidence>
<keyword evidence="3" id="KW-0411">Iron-sulfur</keyword>
<dbReference type="Pfam" id="PF12838">
    <property type="entry name" value="Fer4_7"/>
    <property type="match status" value="1"/>
</dbReference>
<accession>A0ABY5ZNP5</accession>
<dbReference type="SUPFAM" id="SSF54862">
    <property type="entry name" value="4Fe-4S ferredoxins"/>
    <property type="match status" value="1"/>
</dbReference>
<dbReference type="InterPro" id="IPR007516">
    <property type="entry name" value="Co_F420_Hydgase/DH_bsu_N"/>
</dbReference>
<evidence type="ECO:0000256" key="1">
    <source>
        <dbReference type="ARBA" id="ARBA00022723"/>
    </source>
</evidence>
<dbReference type="PANTHER" id="PTHR31332">
    <property type="entry name" value="7-HYDROXYMETHYL CHLOROPHYLL A REDUCTASE, CHLOROPLASTIC"/>
    <property type="match status" value="1"/>
</dbReference>
<dbReference type="Pfam" id="PF04422">
    <property type="entry name" value="FrhB_FdhB_N"/>
    <property type="match status" value="1"/>
</dbReference>
<keyword evidence="1" id="KW-0479">Metal-binding</keyword>
<proteinExistence type="predicted"/>
<dbReference type="InterPro" id="IPR007525">
    <property type="entry name" value="FrhB_FdhB_C"/>
</dbReference>
<dbReference type="InterPro" id="IPR045220">
    <property type="entry name" value="FRHB/FDHB/HCAR-like"/>
</dbReference>
<dbReference type="PROSITE" id="PS00198">
    <property type="entry name" value="4FE4S_FER_1"/>
    <property type="match status" value="1"/>
</dbReference>
<dbReference type="InterPro" id="IPR017896">
    <property type="entry name" value="4Fe4S_Fe-S-bd"/>
</dbReference>
<gene>
    <name evidence="5" type="ORF">L9S41_18155</name>
</gene>
<protein>
    <submittedName>
        <fullName evidence="5">Coenzyme F420 hydrogenase/dehydrogenase, beta subunit C-terminal domain</fullName>
    </submittedName>
</protein>
<dbReference type="InterPro" id="IPR017900">
    <property type="entry name" value="4Fe4S_Fe_S_CS"/>
</dbReference>
<dbReference type="RefSeq" id="WP_260747934.1">
    <property type="nucleotide sequence ID" value="NZ_CP092109.1"/>
</dbReference>
<dbReference type="Proteomes" id="UP001060414">
    <property type="component" value="Chromosome"/>
</dbReference>
<feature type="domain" description="4Fe-4S ferredoxin-type" evidence="4">
    <location>
        <begin position="44"/>
        <end position="64"/>
    </location>
</feature>
<dbReference type="PROSITE" id="PS51379">
    <property type="entry name" value="4FE4S_FER_2"/>
    <property type="match status" value="2"/>
</dbReference>
<keyword evidence="6" id="KW-1185">Reference proteome</keyword>
<evidence type="ECO:0000313" key="5">
    <source>
        <dbReference type="EMBL" id="UWZ79582.1"/>
    </source>
</evidence>
<evidence type="ECO:0000256" key="2">
    <source>
        <dbReference type="ARBA" id="ARBA00023004"/>
    </source>
</evidence>